<dbReference type="PIRSF" id="PIRSF001455">
    <property type="entry name" value="DHQ_synth"/>
    <property type="match status" value="1"/>
</dbReference>
<dbReference type="CDD" id="cd08195">
    <property type="entry name" value="DHQS"/>
    <property type="match status" value="1"/>
</dbReference>
<dbReference type="InterPro" id="IPR050071">
    <property type="entry name" value="Dehydroquinate_synthase"/>
</dbReference>
<sequence>MSHAAAQAEPSAPITVPVPLGERAYDILVGRGLIGTAGARIAALGARAAAIVTDAHVGPLYADALAASLEAQGLRISVTVLPPGEATKSYAGLERVCDAVLEARIERGDLVVALGGGVIGDLAGFAAAVVRRGVRFVQVPTTLLSQVDSSVGGKTGINSRHGKNLVGAFHQPSLVLADTALLDTLPIREMRAGYAEVVKYGLIDDPGFFAWCEAHWREVFAGGPERDRAVAQSCRAKAAVVVRDEHENGDRALLNLGHTFGHALERITAYDSARLVHGEGVAIGLCLAFRFSASLGLCPRADAERVEAHLKAAGLPTRLGDVPGGCGTVDALLDAMAQDKKVKGGALTFILARGIGQSFIAPGIEAESVRAFLRDETNTSRP</sequence>
<evidence type="ECO:0000256" key="6">
    <source>
        <dbReference type="ARBA" id="ARBA00004661"/>
    </source>
</evidence>
<feature type="binding site" evidence="19">
    <location>
        <position position="258"/>
    </location>
    <ligand>
        <name>Zn(2+)</name>
        <dbReference type="ChEBI" id="CHEBI:29105"/>
    </ligand>
</feature>
<dbReference type="GO" id="GO:0003856">
    <property type="term" value="F:3-dehydroquinate synthase activity"/>
    <property type="evidence" value="ECO:0007669"/>
    <property type="project" value="UniProtKB-UniRule"/>
</dbReference>
<comment type="function">
    <text evidence="4 19">Catalyzes the conversion of 3-deoxy-D-arabino-heptulosonate 7-phosphate (DAHP) to dehydroquinate (DHQ).</text>
</comment>
<evidence type="ECO:0000256" key="8">
    <source>
        <dbReference type="ARBA" id="ARBA00013031"/>
    </source>
</evidence>
<dbReference type="Pfam" id="PF01761">
    <property type="entry name" value="DHQ_synthase"/>
    <property type="match status" value="1"/>
</dbReference>
<keyword evidence="11 19" id="KW-0028">Amino-acid biosynthesis</keyword>
<keyword evidence="15 19" id="KW-0520">NAD</keyword>
<dbReference type="Gene3D" id="1.20.1090.10">
    <property type="entry name" value="Dehydroquinate synthase-like - alpha domain"/>
    <property type="match status" value="1"/>
</dbReference>
<keyword evidence="16 19" id="KW-0057">Aromatic amino acid biosynthesis</keyword>
<dbReference type="PANTHER" id="PTHR43622:SF7">
    <property type="entry name" value="3-DEHYDROQUINATE SYNTHASE, CHLOROPLASTIC"/>
    <property type="match status" value="1"/>
</dbReference>
<evidence type="ECO:0000256" key="16">
    <source>
        <dbReference type="ARBA" id="ARBA00023141"/>
    </source>
</evidence>
<keyword evidence="13 19" id="KW-0547">Nucleotide-binding</keyword>
<dbReference type="GO" id="GO:0009423">
    <property type="term" value="P:chorismate biosynthetic process"/>
    <property type="evidence" value="ECO:0007669"/>
    <property type="project" value="UniProtKB-UniRule"/>
</dbReference>
<evidence type="ECO:0000256" key="13">
    <source>
        <dbReference type="ARBA" id="ARBA00022741"/>
    </source>
</evidence>
<comment type="cofactor">
    <cofactor evidence="2 19">
        <name>NAD(+)</name>
        <dbReference type="ChEBI" id="CHEBI:57540"/>
    </cofactor>
</comment>
<comment type="cofactor">
    <cofactor evidence="19">
        <name>Co(2+)</name>
        <dbReference type="ChEBI" id="CHEBI:48828"/>
    </cofactor>
    <cofactor evidence="19">
        <name>Zn(2+)</name>
        <dbReference type="ChEBI" id="CHEBI:29105"/>
    </cofactor>
    <text evidence="19">Binds 1 divalent metal cation per subunit. Can use either Co(2+) or Zn(2+).</text>
</comment>
<dbReference type="GO" id="GO:0008652">
    <property type="term" value="P:amino acid biosynthetic process"/>
    <property type="evidence" value="ECO:0007669"/>
    <property type="project" value="UniProtKB-KW"/>
</dbReference>
<evidence type="ECO:0000256" key="7">
    <source>
        <dbReference type="ARBA" id="ARBA00005412"/>
    </source>
</evidence>
<dbReference type="NCBIfam" id="TIGR01357">
    <property type="entry name" value="aroB"/>
    <property type="match status" value="1"/>
</dbReference>
<dbReference type="InterPro" id="IPR030960">
    <property type="entry name" value="DHQS/DOIS_N"/>
</dbReference>
<dbReference type="AlphaFoldDB" id="A0A936ZBG1"/>
<reference evidence="22" key="1">
    <citation type="submission" date="2021-01" db="EMBL/GenBank/DDBJ databases">
        <title>Microvirga sp.</title>
        <authorList>
            <person name="Kim M.K."/>
        </authorList>
    </citation>
    <scope>NUCLEOTIDE SEQUENCE</scope>
    <source>
        <strain evidence="22">5420S-16</strain>
    </source>
</reference>
<evidence type="ECO:0000256" key="11">
    <source>
        <dbReference type="ARBA" id="ARBA00022605"/>
    </source>
</evidence>
<dbReference type="HAMAP" id="MF_00110">
    <property type="entry name" value="DHQ_synthase"/>
    <property type="match status" value="1"/>
</dbReference>
<comment type="similarity">
    <text evidence="7 19">Belongs to the sugar phosphate cyclases superfamily. Dehydroquinate synthase family.</text>
</comment>
<comment type="cofactor">
    <cofactor evidence="3">
        <name>Zn(2+)</name>
        <dbReference type="ChEBI" id="CHEBI:29105"/>
    </cofactor>
</comment>
<dbReference type="GO" id="GO:0005737">
    <property type="term" value="C:cytoplasm"/>
    <property type="evidence" value="ECO:0007669"/>
    <property type="project" value="UniProtKB-SubCell"/>
</dbReference>
<comment type="catalytic activity">
    <reaction evidence="1 19">
        <text>7-phospho-2-dehydro-3-deoxy-D-arabino-heptonate = 3-dehydroquinate + phosphate</text>
        <dbReference type="Rhea" id="RHEA:21968"/>
        <dbReference type="ChEBI" id="CHEBI:32364"/>
        <dbReference type="ChEBI" id="CHEBI:43474"/>
        <dbReference type="ChEBI" id="CHEBI:58394"/>
        <dbReference type="EC" id="4.2.3.4"/>
    </reaction>
</comment>
<keyword evidence="10 19" id="KW-0963">Cytoplasm</keyword>
<feature type="domain" description="3-dehydroquinate synthase N-terminal" evidence="20">
    <location>
        <begin position="80"/>
        <end position="191"/>
    </location>
</feature>
<evidence type="ECO:0000256" key="12">
    <source>
        <dbReference type="ARBA" id="ARBA00022723"/>
    </source>
</evidence>
<evidence type="ECO:0000313" key="22">
    <source>
        <dbReference type="EMBL" id="MBL0404665.1"/>
    </source>
</evidence>
<dbReference type="InterPro" id="IPR030963">
    <property type="entry name" value="DHQ_synth_fam"/>
</dbReference>
<feature type="binding site" evidence="19">
    <location>
        <position position="196"/>
    </location>
    <ligand>
        <name>Zn(2+)</name>
        <dbReference type="ChEBI" id="CHEBI:29105"/>
    </ligand>
</feature>
<evidence type="ECO:0000256" key="1">
    <source>
        <dbReference type="ARBA" id="ARBA00001393"/>
    </source>
</evidence>
<dbReference type="Pfam" id="PF24621">
    <property type="entry name" value="DHQS_C"/>
    <property type="match status" value="1"/>
</dbReference>
<evidence type="ECO:0000256" key="5">
    <source>
        <dbReference type="ARBA" id="ARBA00004496"/>
    </source>
</evidence>
<keyword evidence="17 19" id="KW-0456">Lyase</keyword>
<keyword evidence="18 19" id="KW-0170">Cobalt</keyword>
<keyword evidence="23" id="KW-1185">Reference proteome</keyword>
<feature type="binding site" evidence="19">
    <location>
        <position position="277"/>
    </location>
    <ligand>
        <name>Zn(2+)</name>
        <dbReference type="ChEBI" id="CHEBI:29105"/>
    </ligand>
</feature>
<evidence type="ECO:0000259" key="20">
    <source>
        <dbReference type="Pfam" id="PF01761"/>
    </source>
</evidence>
<protein>
    <recommendedName>
        <fullName evidence="9 19">3-dehydroquinate synthase</fullName>
        <shortName evidence="19">DHQS</shortName>
        <ecNumber evidence="8 19">4.2.3.4</ecNumber>
    </recommendedName>
</protein>
<evidence type="ECO:0000259" key="21">
    <source>
        <dbReference type="Pfam" id="PF24621"/>
    </source>
</evidence>
<evidence type="ECO:0000256" key="10">
    <source>
        <dbReference type="ARBA" id="ARBA00022490"/>
    </source>
</evidence>
<comment type="subcellular location">
    <subcellularLocation>
        <location evidence="5 19">Cytoplasm</location>
    </subcellularLocation>
</comment>
<evidence type="ECO:0000256" key="15">
    <source>
        <dbReference type="ARBA" id="ARBA00023027"/>
    </source>
</evidence>
<feature type="binding site" evidence="19">
    <location>
        <begin position="141"/>
        <end position="142"/>
    </location>
    <ligand>
        <name>NAD(+)</name>
        <dbReference type="ChEBI" id="CHEBI:57540"/>
    </ligand>
</feature>
<evidence type="ECO:0000256" key="4">
    <source>
        <dbReference type="ARBA" id="ARBA00003485"/>
    </source>
</evidence>
<evidence type="ECO:0000256" key="3">
    <source>
        <dbReference type="ARBA" id="ARBA00001947"/>
    </source>
</evidence>
<dbReference type="EMBL" id="JAEQMY010000014">
    <property type="protein sequence ID" value="MBL0404665.1"/>
    <property type="molecule type" value="Genomic_DNA"/>
</dbReference>
<feature type="domain" description="3-dehydroquinate synthase C-terminal" evidence="21">
    <location>
        <begin position="193"/>
        <end position="342"/>
    </location>
</feature>
<dbReference type="Gene3D" id="3.40.50.1970">
    <property type="match status" value="1"/>
</dbReference>
<dbReference type="GO" id="GO:0000166">
    <property type="term" value="F:nucleotide binding"/>
    <property type="evidence" value="ECO:0007669"/>
    <property type="project" value="UniProtKB-KW"/>
</dbReference>
<accession>A0A936ZBG1</accession>
<evidence type="ECO:0000256" key="17">
    <source>
        <dbReference type="ARBA" id="ARBA00023239"/>
    </source>
</evidence>
<feature type="binding site" evidence="19">
    <location>
        <begin position="117"/>
        <end position="121"/>
    </location>
    <ligand>
        <name>NAD(+)</name>
        <dbReference type="ChEBI" id="CHEBI:57540"/>
    </ligand>
</feature>
<evidence type="ECO:0000256" key="14">
    <source>
        <dbReference type="ARBA" id="ARBA00022833"/>
    </source>
</evidence>
<dbReference type="FunFam" id="3.40.50.1970:FF:000007">
    <property type="entry name" value="Pentafunctional AROM polypeptide"/>
    <property type="match status" value="1"/>
</dbReference>
<keyword evidence="12 19" id="KW-0479">Metal-binding</keyword>
<dbReference type="EC" id="4.2.3.4" evidence="8 19"/>
<comment type="caution">
    <text evidence="22">The sequence shown here is derived from an EMBL/GenBank/DDBJ whole genome shotgun (WGS) entry which is preliminary data.</text>
</comment>
<dbReference type="InterPro" id="IPR056179">
    <property type="entry name" value="DHQS_C"/>
</dbReference>
<name>A0A936ZBG1_9HYPH</name>
<comment type="caution">
    <text evidence="19">Lacks conserved residue(s) required for the propagation of feature annotation.</text>
</comment>
<evidence type="ECO:0000313" key="23">
    <source>
        <dbReference type="Proteomes" id="UP000605848"/>
    </source>
</evidence>
<organism evidence="22 23">
    <name type="scientific">Microvirga aerilata</name>
    <dbReference type="NCBI Taxonomy" id="670292"/>
    <lineage>
        <taxon>Bacteria</taxon>
        <taxon>Pseudomonadati</taxon>
        <taxon>Pseudomonadota</taxon>
        <taxon>Alphaproteobacteria</taxon>
        <taxon>Hyphomicrobiales</taxon>
        <taxon>Methylobacteriaceae</taxon>
        <taxon>Microvirga</taxon>
    </lineage>
</organism>
<evidence type="ECO:0000256" key="9">
    <source>
        <dbReference type="ARBA" id="ARBA00017684"/>
    </source>
</evidence>
<feature type="binding site" evidence="19">
    <location>
        <position position="163"/>
    </location>
    <ligand>
        <name>NAD(+)</name>
        <dbReference type="ChEBI" id="CHEBI:57540"/>
    </ligand>
</feature>
<dbReference type="InterPro" id="IPR016037">
    <property type="entry name" value="DHQ_synth_AroB"/>
</dbReference>
<evidence type="ECO:0000256" key="18">
    <source>
        <dbReference type="ARBA" id="ARBA00023285"/>
    </source>
</evidence>
<dbReference type="PANTHER" id="PTHR43622">
    <property type="entry name" value="3-DEHYDROQUINATE SYNTHASE"/>
    <property type="match status" value="1"/>
</dbReference>
<dbReference type="GO" id="GO:0046872">
    <property type="term" value="F:metal ion binding"/>
    <property type="evidence" value="ECO:0007669"/>
    <property type="project" value="UniProtKB-KW"/>
</dbReference>
<comment type="pathway">
    <text evidence="6 19">Metabolic intermediate biosynthesis; chorismate biosynthesis; chorismate from D-erythrose 4-phosphate and phosphoenolpyruvate: step 2/7.</text>
</comment>
<evidence type="ECO:0000256" key="19">
    <source>
        <dbReference type="HAMAP-Rule" id="MF_00110"/>
    </source>
</evidence>
<keyword evidence="14 19" id="KW-0862">Zinc</keyword>
<evidence type="ECO:0000256" key="2">
    <source>
        <dbReference type="ARBA" id="ARBA00001911"/>
    </source>
</evidence>
<gene>
    <name evidence="19" type="primary">aroB</name>
    <name evidence="22" type="ORF">JKG68_11860</name>
</gene>
<feature type="binding site" evidence="19">
    <location>
        <position position="154"/>
    </location>
    <ligand>
        <name>NAD(+)</name>
        <dbReference type="ChEBI" id="CHEBI:57540"/>
    </ligand>
</feature>
<proteinExistence type="inferred from homology"/>
<dbReference type="Proteomes" id="UP000605848">
    <property type="component" value="Unassembled WGS sequence"/>
</dbReference>
<dbReference type="SUPFAM" id="SSF56796">
    <property type="entry name" value="Dehydroquinate synthase-like"/>
    <property type="match status" value="1"/>
</dbReference>
<dbReference type="RefSeq" id="WP_202059573.1">
    <property type="nucleotide sequence ID" value="NZ_JAEQMY010000014.1"/>
</dbReference>
<dbReference type="GO" id="GO:0009073">
    <property type="term" value="P:aromatic amino acid family biosynthetic process"/>
    <property type="evidence" value="ECO:0007669"/>
    <property type="project" value="UniProtKB-KW"/>
</dbReference>